<sequence length="583" mass="65108">MAMIPMTMASLNSFSLLPSSLIPAKLHLPYSSSLSPSSSSSSSTATYVASVASQSISAVTATGVGEDLPVNYDEYMPKASPSDRRRAGILLHPTSLPGPHGIGDLGDQAFQFIDWLHSAGCSLWQVLPLVPPGRKANEEGSPYSGQDANCGNTLLISLEELVKDGLLYDEELPEPLDADRVNYDTIAEIKDPLVEKAAERLIMSEGELNRQLQNFRRDPVILSWLEDAAYFAAIDRVCNTFSWYDWPEPLKNRHLSALVKIYESEKHFIDLFIAQQFLFQRQWKKVRDYAQLKGIKIMGDMPIYVGYHSADVWANKKHFLLNRKGFPLLVSGVPPDAFSETGQLWGSPLYDWNAMEEDGFSWWIRRIQRATDLYDEFRIDHFRGFAGFWAVPSEAKIATVGRWKAGPGKSLFDAIFKTVGQIDIIAEDLGVITEDVVQLRNSIGAPGMAVLQFGFGSDAENPHLPHNHERNQVVYAGTHDNDTVLGWWDNLKQDEKHHVVRYLSLDKGNDISWGIIQGALSSVAKTAIIPMQDVLRLGGSARMNIPATQFGNWSWRIPSSVSFESLDTEATKLRDLLSMYGRL</sequence>
<evidence type="ECO:0000256" key="8">
    <source>
        <dbReference type="ARBA" id="ARBA00023277"/>
    </source>
</evidence>
<evidence type="ECO:0000256" key="11">
    <source>
        <dbReference type="RuleBase" id="RU361207"/>
    </source>
</evidence>
<evidence type="ECO:0000313" key="13">
    <source>
        <dbReference type="RefSeq" id="XP_021847520.1"/>
    </source>
</evidence>
<evidence type="ECO:0000256" key="6">
    <source>
        <dbReference type="ARBA" id="ARBA00022679"/>
    </source>
</evidence>
<evidence type="ECO:0000256" key="2">
    <source>
        <dbReference type="ARBA" id="ARBA00004602"/>
    </source>
</evidence>
<dbReference type="NCBIfam" id="NF011080">
    <property type="entry name" value="PRK14508.1-3"/>
    <property type="match status" value="1"/>
</dbReference>
<dbReference type="OrthoDB" id="6123450at2759"/>
<dbReference type="AlphaFoldDB" id="A0A9R0IF47"/>
<keyword evidence="6 11" id="KW-0808">Transferase</keyword>
<evidence type="ECO:0000256" key="9">
    <source>
        <dbReference type="ARBA" id="ARBA00031423"/>
    </source>
</evidence>
<dbReference type="EC" id="2.4.1.25" evidence="4 11"/>
<keyword evidence="5 11" id="KW-0328">Glycosyltransferase</keyword>
<keyword evidence="7" id="KW-0934">Plastid</keyword>
<dbReference type="GO" id="GO:0004134">
    <property type="term" value="F:4-alpha-glucanotransferase activity"/>
    <property type="evidence" value="ECO:0000318"/>
    <property type="project" value="GO_Central"/>
</dbReference>
<evidence type="ECO:0000256" key="5">
    <source>
        <dbReference type="ARBA" id="ARBA00022676"/>
    </source>
</evidence>
<dbReference type="GO" id="GO:0000272">
    <property type="term" value="P:polysaccharide catabolic process"/>
    <property type="evidence" value="ECO:0000318"/>
    <property type="project" value="GO_Central"/>
</dbReference>
<dbReference type="KEGG" id="soe:110787247"/>
<dbReference type="Pfam" id="PF02446">
    <property type="entry name" value="Glyco_hydro_77"/>
    <property type="match status" value="1"/>
</dbReference>
<keyword evidence="8 11" id="KW-0119">Carbohydrate metabolism</keyword>
<dbReference type="PANTHER" id="PTHR32438:SF5">
    <property type="entry name" value="4-ALPHA-GLUCANOTRANSFERASE DPE1, CHLOROPLASTIC_AMYLOPLASTIC"/>
    <property type="match status" value="1"/>
</dbReference>
<keyword evidence="7" id="KW-0035">Amyloplast</keyword>
<dbReference type="InterPro" id="IPR003385">
    <property type="entry name" value="Glyco_hydro_77"/>
</dbReference>
<comment type="similarity">
    <text evidence="3 11">Belongs to the disproportionating enzyme family.</text>
</comment>
<evidence type="ECO:0000313" key="12">
    <source>
        <dbReference type="Proteomes" id="UP000813463"/>
    </source>
</evidence>
<keyword evidence="12" id="KW-1185">Reference proteome</keyword>
<gene>
    <name evidence="13" type="primary">LOC110787247</name>
</gene>
<evidence type="ECO:0000256" key="10">
    <source>
        <dbReference type="ARBA" id="ARBA00031501"/>
    </source>
</evidence>
<dbReference type="RefSeq" id="XP_021847520.1">
    <property type="nucleotide sequence ID" value="XM_021991828.2"/>
</dbReference>
<dbReference type="NCBIfam" id="TIGR00217">
    <property type="entry name" value="malQ"/>
    <property type="match status" value="1"/>
</dbReference>
<dbReference type="GO" id="GO:0009501">
    <property type="term" value="C:amyloplast"/>
    <property type="evidence" value="ECO:0007669"/>
    <property type="project" value="UniProtKB-SubCell"/>
</dbReference>
<dbReference type="SUPFAM" id="SSF51445">
    <property type="entry name" value="(Trans)glycosidases"/>
    <property type="match status" value="1"/>
</dbReference>
<evidence type="ECO:0000256" key="1">
    <source>
        <dbReference type="ARBA" id="ARBA00000439"/>
    </source>
</evidence>
<dbReference type="FunFam" id="3.20.20.80:FF:000193">
    <property type="entry name" value="4-alpha-glucanotransferase, chloroplastic/amyloplastic"/>
    <property type="match status" value="1"/>
</dbReference>
<dbReference type="GO" id="GO:0000025">
    <property type="term" value="P:maltose catabolic process"/>
    <property type="evidence" value="ECO:0000318"/>
    <property type="project" value="GO_Central"/>
</dbReference>
<proteinExistence type="inferred from homology"/>
<accession>A0A9R0IF47</accession>
<reference evidence="12" key="1">
    <citation type="journal article" date="2021" name="Nat. Commun.">
        <title>Genomic analyses provide insights into spinach domestication and the genetic basis of agronomic traits.</title>
        <authorList>
            <person name="Cai X."/>
            <person name="Sun X."/>
            <person name="Xu C."/>
            <person name="Sun H."/>
            <person name="Wang X."/>
            <person name="Ge C."/>
            <person name="Zhang Z."/>
            <person name="Wang Q."/>
            <person name="Fei Z."/>
            <person name="Jiao C."/>
            <person name="Wang Q."/>
        </authorList>
    </citation>
    <scope>NUCLEOTIDE SEQUENCE [LARGE SCALE GENOMIC DNA]</scope>
    <source>
        <strain evidence="12">cv. Varoflay</strain>
    </source>
</reference>
<organism evidence="12 13">
    <name type="scientific">Spinacia oleracea</name>
    <name type="common">Spinach</name>
    <dbReference type="NCBI Taxonomy" id="3562"/>
    <lineage>
        <taxon>Eukaryota</taxon>
        <taxon>Viridiplantae</taxon>
        <taxon>Streptophyta</taxon>
        <taxon>Embryophyta</taxon>
        <taxon>Tracheophyta</taxon>
        <taxon>Spermatophyta</taxon>
        <taxon>Magnoliopsida</taxon>
        <taxon>eudicotyledons</taxon>
        <taxon>Gunneridae</taxon>
        <taxon>Pentapetalae</taxon>
        <taxon>Caryophyllales</taxon>
        <taxon>Chenopodiaceae</taxon>
        <taxon>Chenopodioideae</taxon>
        <taxon>Anserineae</taxon>
        <taxon>Spinacia</taxon>
    </lineage>
</organism>
<reference evidence="13" key="2">
    <citation type="submission" date="2025-08" db="UniProtKB">
        <authorList>
            <consortium name="RefSeq"/>
        </authorList>
    </citation>
    <scope>IDENTIFICATION</scope>
    <source>
        <tissue evidence="13">Leaf</tissue>
    </source>
</reference>
<evidence type="ECO:0000256" key="3">
    <source>
        <dbReference type="ARBA" id="ARBA00005684"/>
    </source>
</evidence>
<evidence type="ECO:0000256" key="7">
    <source>
        <dbReference type="ARBA" id="ARBA00023234"/>
    </source>
</evidence>
<dbReference type="GeneID" id="110787247"/>
<name>A0A9R0IF47_SPIOL</name>
<dbReference type="InterPro" id="IPR017853">
    <property type="entry name" value="GH"/>
</dbReference>
<dbReference type="PANTHER" id="PTHR32438">
    <property type="entry name" value="4-ALPHA-GLUCANOTRANSFERASE DPE1, CHLOROPLASTIC/AMYLOPLASTIC"/>
    <property type="match status" value="1"/>
</dbReference>
<comment type="catalytic activity">
    <reaction evidence="1 11">
        <text>Transfers a segment of a (1-&gt;4)-alpha-D-glucan to a new position in an acceptor, which may be glucose or a (1-&gt;4)-alpha-D-glucan.</text>
        <dbReference type="EC" id="2.4.1.25"/>
    </reaction>
</comment>
<dbReference type="Proteomes" id="UP000813463">
    <property type="component" value="Chromosome 3"/>
</dbReference>
<protein>
    <recommendedName>
        <fullName evidence="4 11">4-alpha-glucanotransferase</fullName>
        <ecNumber evidence="4 11">2.4.1.25</ecNumber>
    </recommendedName>
    <alternativeName>
        <fullName evidence="9 11">Amylomaltase</fullName>
    </alternativeName>
    <alternativeName>
        <fullName evidence="10 11">Disproportionating enzyme</fullName>
    </alternativeName>
</protein>
<comment type="subcellular location">
    <subcellularLocation>
        <location evidence="2">Plastid</location>
        <location evidence="2">Amyloplast</location>
    </subcellularLocation>
</comment>
<evidence type="ECO:0000256" key="4">
    <source>
        <dbReference type="ARBA" id="ARBA00012560"/>
    </source>
</evidence>
<dbReference type="Gene3D" id="3.20.20.80">
    <property type="entry name" value="Glycosidases"/>
    <property type="match status" value="1"/>
</dbReference>